<comment type="caution">
    <text evidence="2">The sequence shown here is derived from an EMBL/GenBank/DDBJ whole genome shotgun (WGS) entry which is preliminary data.</text>
</comment>
<keyword evidence="1" id="KW-0472">Membrane</keyword>
<evidence type="ECO:0000256" key="1">
    <source>
        <dbReference type="SAM" id="Phobius"/>
    </source>
</evidence>
<feature type="transmembrane region" description="Helical" evidence="1">
    <location>
        <begin position="271"/>
        <end position="292"/>
    </location>
</feature>
<feature type="transmembrane region" description="Helical" evidence="1">
    <location>
        <begin position="15"/>
        <end position="36"/>
    </location>
</feature>
<proteinExistence type="predicted"/>
<reference evidence="2 3" key="1">
    <citation type="submission" date="2016-11" db="EMBL/GenBank/DDBJ databases">
        <authorList>
            <person name="Varghese N."/>
            <person name="Submissions S."/>
        </authorList>
    </citation>
    <scope>NUCLEOTIDE SEQUENCE [LARGE SCALE GENOMIC DNA]</scope>
    <source>
        <strain evidence="2 3">DSM 17919</strain>
    </source>
</reference>
<evidence type="ECO:0000313" key="2">
    <source>
        <dbReference type="EMBL" id="SHI79984.1"/>
    </source>
</evidence>
<keyword evidence="1" id="KW-1133">Transmembrane helix</keyword>
<dbReference type="AlphaFoldDB" id="A0A8G2C8D9"/>
<keyword evidence="1" id="KW-0812">Transmembrane</keyword>
<dbReference type="EMBL" id="FQZR01000002">
    <property type="protein sequence ID" value="SHI79984.1"/>
    <property type="molecule type" value="Genomic_DNA"/>
</dbReference>
<feature type="transmembrane region" description="Helical" evidence="1">
    <location>
        <begin position="224"/>
        <end position="251"/>
    </location>
</feature>
<name>A0A8G2C8D9_9BACT</name>
<protein>
    <submittedName>
        <fullName evidence="2">Uncharacterized protein</fullName>
    </submittedName>
</protein>
<feature type="transmembrane region" description="Helical" evidence="1">
    <location>
        <begin position="124"/>
        <end position="150"/>
    </location>
</feature>
<feature type="transmembrane region" description="Helical" evidence="1">
    <location>
        <begin position="56"/>
        <end position="78"/>
    </location>
</feature>
<feature type="transmembrane region" description="Helical" evidence="1">
    <location>
        <begin position="90"/>
        <end position="112"/>
    </location>
</feature>
<gene>
    <name evidence="2" type="ORF">SAMN05660830_01035</name>
</gene>
<feature type="transmembrane region" description="Helical" evidence="1">
    <location>
        <begin position="299"/>
        <end position="323"/>
    </location>
</feature>
<dbReference type="RefSeq" id="WP_020002147.1">
    <property type="nucleotide sequence ID" value="NZ_CP192219.1"/>
</dbReference>
<organism evidence="2 3">
    <name type="scientific">Halodesulfovibrio aestuarii</name>
    <dbReference type="NCBI Taxonomy" id="126333"/>
    <lineage>
        <taxon>Bacteria</taxon>
        <taxon>Pseudomonadati</taxon>
        <taxon>Thermodesulfobacteriota</taxon>
        <taxon>Desulfovibrionia</taxon>
        <taxon>Desulfovibrionales</taxon>
        <taxon>Desulfovibrionaceae</taxon>
        <taxon>Halodesulfovibrio</taxon>
    </lineage>
</organism>
<accession>A0A8G2C8D9</accession>
<dbReference type="Proteomes" id="UP000184001">
    <property type="component" value="Unassembled WGS sequence"/>
</dbReference>
<evidence type="ECO:0000313" key="3">
    <source>
        <dbReference type="Proteomes" id="UP000184001"/>
    </source>
</evidence>
<sequence>MNGLLNDPQYLGLRLAGFLVIMAILAAPSLPLISAISQGIAKSQKKSFYDKFGKQFTRMCLIYGGTALAVLTLGFARYLTIDPVMLQGPYQLPLILSTGVTILAVIVLTVYFKAWKTMRKQKGAHILLGLLSSVLLFAAVLCVAMVANVLQSLEYFLPSMGTPLEILTALISAASSKAFITYMSLGIITGFALCGTFGQMYLLARRDKDDFGRDYYKFAMPYAAKWAIGGTILQIAASIVMLVSTQLPILIEQITSSAPKDLLQNPIVMTWGFALLLPVFACILWTFIVLSATPMRRKVSVYCAGIIMIVTDISLLFAAYVGIMMTVAQPVVS</sequence>
<feature type="transmembrane region" description="Helical" evidence="1">
    <location>
        <begin position="179"/>
        <end position="203"/>
    </location>
</feature>